<feature type="compositionally biased region" description="Basic and acidic residues" evidence="1">
    <location>
        <begin position="9"/>
        <end position="36"/>
    </location>
</feature>
<dbReference type="EMBL" id="SDWY01000004">
    <property type="protein sequence ID" value="MDN6900919.1"/>
    <property type="molecule type" value="Genomic_DNA"/>
</dbReference>
<evidence type="ECO:0000256" key="1">
    <source>
        <dbReference type="SAM" id="MobiDB-lite"/>
    </source>
</evidence>
<reference evidence="2" key="2">
    <citation type="submission" date="2019-01" db="EMBL/GenBank/DDBJ databases">
        <title>Oenococcus sicerae UCMA17102.</title>
        <authorList>
            <person name="Cousin F.J."/>
            <person name="Le Guellec R."/>
            <person name="Cretenet M."/>
        </authorList>
    </citation>
    <scope>NUCLEOTIDE SEQUENCE</scope>
    <source>
        <strain evidence="2">UCMA17102</strain>
    </source>
</reference>
<evidence type="ECO:0000313" key="5">
    <source>
        <dbReference type="Proteomes" id="UP001167919"/>
    </source>
</evidence>
<evidence type="ECO:0000313" key="2">
    <source>
        <dbReference type="EMBL" id="MDN6900919.1"/>
    </source>
</evidence>
<dbReference type="Proteomes" id="UP000286907">
    <property type="component" value="Chromosome"/>
</dbReference>
<organism evidence="2 5">
    <name type="scientific">Oenococcus sicerae</name>
    <dbReference type="NCBI Taxonomy" id="2203724"/>
    <lineage>
        <taxon>Bacteria</taxon>
        <taxon>Bacillati</taxon>
        <taxon>Bacillota</taxon>
        <taxon>Bacilli</taxon>
        <taxon>Lactobacillales</taxon>
        <taxon>Lactobacillaceae</taxon>
        <taxon>Oenococcus</taxon>
    </lineage>
</organism>
<dbReference type="SUPFAM" id="SSF159888">
    <property type="entry name" value="YdhG-like"/>
    <property type="match status" value="1"/>
</dbReference>
<dbReference type="EMBL" id="CP029684">
    <property type="protein sequence ID" value="QAS69194.1"/>
    <property type="molecule type" value="Genomic_DNA"/>
</dbReference>
<protein>
    <recommendedName>
        <fullName evidence="6">DUF1801 domain-containing protein</fullName>
    </recommendedName>
</protein>
<dbReference type="RefSeq" id="WP_128685092.1">
    <property type="nucleotide sequence ID" value="NZ_CP029684.2"/>
</dbReference>
<accession>A0AAJ1VP58</accession>
<dbReference type="Proteomes" id="UP001167919">
    <property type="component" value="Unassembled WGS sequence"/>
</dbReference>
<reference evidence="3 4" key="1">
    <citation type="journal article" date="2019" name="Syst. Appl. Microbiol.">
        <title>Oenococcus sicerae sp. nov., isolated from French cider.</title>
        <authorList>
            <person name="Cousin F.J."/>
            <person name="Le Guellec R."/>
            <person name="Chagnot C."/>
            <person name="Goux D."/>
            <person name="Dalmasso M."/>
            <person name="Laplace J.M."/>
            <person name="Cretenet M."/>
        </authorList>
    </citation>
    <scope>NUCLEOTIDE SEQUENCE [LARGE SCALE GENOMIC DNA]</scope>
    <source>
        <strain evidence="3 4">UCMA 15228</strain>
    </source>
</reference>
<sequence length="143" mass="15967">MTKTAGFSDFEKEAMRQRAAELRKEQSNKGSKKNGEADVLEKISEMSDQEAVIAANLHQLVKTIAPNLSAKTWYSMPAYANENGQVVIFFQAASKFKTRYATIGFSDLAHLDENDLWPTSYAITEWNSSVSKTLTKLIQRAVA</sequence>
<reference evidence="3" key="3">
    <citation type="submission" date="2020-01" db="EMBL/GenBank/DDBJ databases">
        <authorList>
            <person name="Cousin F.J."/>
            <person name="Le Guellec R."/>
            <person name="Cretenet M."/>
        </authorList>
    </citation>
    <scope>NUCLEOTIDE SEQUENCE</scope>
    <source>
        <strain evidence="3">UCMA 15228</strain>
    </source>
</reference>
<gene>
    <name evidence="3" type="ORF">DLJ48_00955</name>
    <name evidence="2" type="ORF">EVC35_07970</name>
</gene>
<keyword evidence="4" id="KW-1185">Reference proteome</keyword>
<evidence type="ECO:0000313" key="4">
    <source>
        <dbReference type="Proteomes" id="UP000286907"/>
    </source>
</evidence>
<dbReference type="AlphaFoldDB" id="A0AAJ1VP58"/>
<evidence type="ECO:0000313" key="3">
    <source>
        <dbReference type="EMBL" id="QAS69194.1"/>
    </source>
</evidence>
<proteinExistence type="predicted"/>
<feature type="region of interest" description="Disordered" evidence="1">
    <location>
        <begin position="1"/>
        <end position="36"/>
    </location>
</feature>
<evidence type="ECO:0008006" key="6">
    <source>
        <dbReference type="Google" id="ProtNLM"/>
    </source>
</evidence>
<name>A0AAJ1VP58_9LACO</name>